<evidence type="ECO:0000313" key="4">
    <source>
        <dbReference type="Proteomes" id="UP000737171"/>
    </source>
</evidence>
<feature type="signal peptide" evidence="1">
    <location>
        <begin position="1"/>
        <end position="25"/>
    </location>
</feature>
<dbReference type="Gene3D" id="3.40.50.10610">
    <property type="entry name" value="ABC-type transport auxiliary lipoprotein component"/>
    <property type="match status" value="1"/>
</dbReference>
<feature type="domain" description="ABC-type transport auxiliary lipoprotein component" evidence="2">
    <location>
        <begin position="45"/>
        <end position="194"/>
    </location>
</feature>
<feature type="chain" id="PRO_5046561444" evidence="1">
    <location>
        <begin position="26"/>
        <end position="199"/>
    </location>
</feature>
<comment type="caution">
    <text evidence="3">The sequence shown here is derived from an EMBL/GenBank/DDBJ whole genome shotgun (WGS) entry which is preliminary data.</text>
</comment>
<dbReference type="Pfam" id="PF03886">
    <property type="entry name" value="ABC_trans_aux"/>
    <property type="match status" value="1"/>
</dbReference>
<dbReference type="SUPFAM" id="SSF159594">
    <property type="entry name" value="XCC0632-like"/>
    <property type="match status" value="1"/>
</dbReference>
<evidence type="ECO:0000259" key="2">
    <source>
        <dbReference type="Pfam" id="PF03886"/>
    </source>
</evidence>
<name>A0ABX2EHT1_9BURK</name>
<keyword evidence="4" id="KW-1185">Reference proteome</keyword>
<keyword evidence="1" id="KW-0732">Signal</keyword>
<dbReference type="PROSITE" id="PS51257">
    <property type="entry name" value="PROKAR_LIPOPROTEIN"/>
    <property type="match status" value="1"/>
</dbReference>
<evidence type="ECO:0000313" key="3">
    <source>
        <dbReference type="EMBL" id="NRF68139.1"/>
    </source>
</evidence>
<dbReference type="Proteomes" id="UP000737171">
    <property type="component" value="Unassembled WGS sequence"/>
</dbReference>
<dbReference type="EMBL" id="JABRWJ010000004">
    <property type="protein sequence ID" value="NRF68139.1"/>
    <property type="molecule type" value="Genomic_DNA"/>
</dbReference>
<dbReference type="InterPro" id="IPR005586">
    <property type="entry name" value="ABC_trans_aux"/>
</dbReference>
<gene>
    <name evidence="3" type="ORF">HLB44_14190</name>
</gene>
<organism evidence="3 4">
    <name type="scientific">Pseudaquabacterium terrae</name>
    <dbReference type="NCBI Taxonomy" id="2732868"/>
    <lineage>
        <taxon>Bacteria</taxon>
        <taxon>Pseudomonadati</taxon>
        <taxon>Pseudomonadota</taxon>
        <taxon>Betaproteobacteria</taxon>
        <taxon>Burkholderiales</taxon>
        <taxon>Sphaerotilaceae</taxon>
        <taxon>Pseudaquabacterium</taxon>
    </lineage>
</organism>
<protein>
    <submittedName>
        <fullName evidence="3">Membrane integrity-associated transporter subunit PqiC</fullName>
    </submittedName>
</protein>
<reference evidence="3 4" key="1">
    <citation type="submission" date="2020-05" db="EMBL/GenBank/DDBJ databases">
        <title>Aquincola sp. isolate from soil.</title>
        <authorList>
            <person name="Han J."/>
            <person name="Kim D.-U."/>
        </authorList>
    </citation>
    <scope>NUCLEOTIDE SEQUENCE [LARGE SCALE GENOMIC DNA]</scope>
    <source>
        <strain evidence="3 4">S2</strain>
    </source>
</reference>
<dbReference type="RefSeq" id="WP_173123517.1">
    <property type="nucleotide sequence ID" value="NZ_JABRWJ010000004.1"/>
</dbReference>
<proteinExistence type="predicted"/>
<sequence>MKPPTPLLLAATVGLALCGCTSRPAAPNVMYRLPVSAPVDVGPVSVPSGWTWQLMGPVHLPDYLDRDAVLLPQGSAGLRPLTGHRWAEPLHEAVPRLLRHDLASLLGADRVWSNPLPPGIVITRQVRVELLAFEATPDRRTVRLRARWTIVDPRGQQAPKVEQADISVASAGPEAEQLVDAHRLALWRLAERVAGVPAS</sequence>
<accession>A0ABX2EHT1</accession>
<evidence type="ECO:0000256" key="1">
    <source>
        <dbReference type="SAM" id="SignalP"/>
    </source>
</evidence>